<gene>
    <name evidence="2" type="ORF">SAMN02745121_08300</name>
</gene>
<dbReference type="Gene3D" id="3.40.50.720">
    <property type="entry name" value="NAD(P)-binding Rossmann-like Domain"/>
    <property type="match status" value="1"/>
</dbReference>
<evidence type="ECO:0000313" key="2">
    <source>
        <dbReference type="EMBL" id="SFF34699.1"/>
    </source>
</evidence>
<protein>
    <submittedName>
        <fullName evidence="2">Dihydroflavonol-4-reductase</fullName>
    </submittedName>
</protein>
<organism evidence="2 3">
    <name type="scientific">Nannocystis exedens</name>
    <dbReference type="NCBI Taxonomy" id="54"/>
    <lineage>
        <taxon>Bacteria</taxon>
        <taxon>Pseudomonadati</taxon>
        <taxon>Myxococcota</taxon>
        <taxon>Polyangia</taxon>
        <taxon>Nannocystales</taxon>
        <taxon>Nannocystaceae</taxon>
        <taxon>Nannocystis</taxon>
    </lineage>
</organism>
<accession>A0A1I2HXD5</accession>
<feature type="domain" description="NAD-dependent epimerase/dehydratase" evidence="1">
    <location>
        <begin position="3"/>
        <end position="228"/>
    </location>
</feature>
<dbReference type="GO" id="GO:0005737">
    <property type="term" value="C:cytoplasm"/>
    <property type="evidence" value="ECO:0007669"/>
    <property type="project" value="TreeGrafter"/>
</dbReference>
<dbReference type="InterPro" id="IPR036291">
    <property type="entry name" value="NAD(P)-bd_dom_sf"/>
</dbReference>
<dbReference type="OrthoDB" id="9814124at2"/>
<dbReference type="SUPFAM" id="SSF51735">
    <property type="entry name" value="NAD(P)-binding Rossmann-fold domains"/>
    <property type="match status" value="1"/>
</dbReference>
<dbReference type="InterPro" id="IPR001509">
    <property type="entry name" value="Epimerase_deHydtase"/>
</dbReference>
<dbReference type="GO" id="GO:0004029">
    <property type="term" value="F:aldehyde dehydrogenase (NAD+) activity"/>
    <property type="evidence" value="ECO:0007669"/>
    <property type="project" value="TreeGrafter"/>
</dbReference>
<name>A0A1I2HXD5_9BACT</name>
<reference evidence="3" key="1">
    <citation type="submission" date="2016-10" db="EMBL/GenBank/DDBJ databases">
        <authorList>
            <person name="Varghese N."/>
            <person name="Submissions S."/>
        </authorList>
    </citation>
    <scope>NUCLEOTIDE SEQUENCE [LARGE SCALE GENOMIC DNA]</scope>
    <source>
        <strain evidence="3">ATCC 25963</strain>
    </source>
</reference>
<proteinExistence type="predicted"/>
<evidence type="ECO:0000313" key="3">
    <source>
        <dbReference type="Proteomes" id="UP000199400"/>
    </source>
</evidence>
<dbReference type="InterPro" id="IPR051783">
    <property type="entry name" value="NAD(P)-dependent_oxidoreduct"/>
</dbReference>
<dbReference type="AlphaFoldDB" id="A0A1I2HXD5"/>
<evidence type="ECO:0000259" key="1">
    <source>
        <dbReference type="Pfam" id="PF01370"/>
    </source>
</evidence>
<keyword evidence="3" id="KW-1185">Reference proteome</keyword>
<dbReference type="STRING" id="54.SAMN02745121_08300"/>
<sequence length="341" mass="37035">MTVLVTGAAGHIGANLVRTLLSRGERVRVLVRNSQRALAGLDVERITGDVRDPDAARRATAGVEVVYHLAAQISISGDPRGLVRAVNVDGVRSIAEAALAAGVRRLVHCSSVHAFDLYREGTGDVEVDERWPRVPDEPSHFAYDRSKAAGERALREVMGRGLDAVIVHPSGVIGPYDFGPSRMGRMFLQLYRRSLPSLIDGAFDFVDVRDVVAGMLAAQARGESGENYLLTGHTVHVRDIGTIAEAITGVKPPRLVAPIWFARLGVPLFGVAGAVMRQEPLYTHESLSVLATRARFDHGKAARALGYTVRPFPDSVRDIYEWFDAAGMLGKRRLASSETRI</sequence>
<dbReference type="Proteomes" id="UP000199400">
    <property type="component" value="Unassembled WGS sequence"/>
</dbReference>
<dbReference type="Pfam" id="PF01370">
    <property type="entry name" value="Epimerase"/>
    <property type="match status" value="1"/>
</dbReference>
<dbReference type="PANTHER" id="PTHR48079">
    <property type="entry name" value="PROTEIN YEEZ"/>
    <property type="match status" value="1"/>
</dbReference>
<dbReference type="EMBL" id="FOMX01000050">
    <property type="protein sequence ID" value="SFF34699.1"/>
    <property type="molecule type" value="Genomic_DNA"/>
</dbReference>
<dbReference type="PANTHER" id="PTHR48079:SF6">
    <property type="entry name" value="NAD(P)-BINDING DOMAIN-CONTAINING PROTEIN-RELATED"/>
    <property type="match status" value="1"/>
</dbReference>
<dbReference type="RefSeq" id="WP_100793503.1">
    <property type="nucleotide sequence ID" value="NZ_FOMX01000050.1"/>
</dbReference>